<accession>A0A934NNK1</accession>
<gene>
    <name evidence="1" type="ORF">JGU71_06520</name>
</gene>
<organism evidence="1 2">
    <name type="scientific">Antrihabitans stalagmiti</name>
    <dbReference type="NCBI Taxonomy" id="2799499"/>
    <lineage>
        <taxon>Bacteria</taxon>
        <taxon>Bacillati</taxon>
        <taxon>Actinomycetota</taxon>
        <taxon>Actinomycetes</taxon>
        <taxon>Mycobacteriales</taxon>
        <taxon>Nocardiaceae</taxon>
        <taxon>Antrihabitans</taxon>
    </lineage>
</organism>
<name>A0A934NNK1_9NOCA</name>
<sequence>MPADSAADGAIFDPLRDAAFGANPGLAHLRPARSGRDRWHRAVVLGGQGHFARARAELDLLGRSERPNSALRSFAASTEASLLRQLGWHARAAAFDGAALAAAGDGTSIDAVAARCDALTGLAADALGVGRLALGHSLLRRCETLLTAATGATEATGVAAPQALWRQHIRLNWVRAELALAAGDASTARTAADLAFAAAQVSASVRHVVKSRLILAAALCCDDDLTAAQALSAAVVSDCRDNGLLPLLWAAAMLRSAIADDTAAAVLVIETAQTIELRGGRFRKT</sequence>
<dbReference type="Proteomes" id="UP000655868">
    <property type="component" value="Unassembled WGS sequence"/>
</dbReference>
<keyword evidence="2" id="KW-1185">Reference proteome</keyword>
<dbReference type="RefSeq" id="WP_199703209.1">
    <property type="nucleotide sequence ID" value="NZ_JAEMNV010000002.1"/>
</dbReference>
<proteinExistence type="predicted"/>
<dbReference type="EMBL" id="JAEMNV010000002">
    <property type="protein sequence ID" value="MBJ8338531.1"/>
    <property type="molecule type" value="Genomic_DNA"/>
</dbReference>
<dbReference type="AlphaFoldDB" id="A0A934NNK1"/>
<evidence type="ECO:0000313" key="2">
    <source>
        <dbReference type="Proteomes" id="UP000655868"/>
    </source>
</evidence>
<protein>
    <submittedName>
        <fullName evidence="1">Uncharacterized protein</fullName>
    </submittedName>
</protein>
<evidence type="ECO:0000313" key="1">
    <source>
        <dbReference type="EMBL" id="MBJ8338531.1"/>
    </source>
</evidence>
<comment type="caution">
    <text evidence="1">The sequence shown here is derived from an EMBL/GenBank/DDBJ whole genome shotgun (WGS) entry which is preliminary data.</text>
</comment>
<reference evidence="1" key="1">
    <citation type="submission" date="2020-12" db="EMBL/GenBank/DDBJ databases">
        <title>Antrihabitans popcorni sp. nov. and Antrihabitans auranticaus sp. nov., isolated from a larva cave.</title>
        <authorList>
            <person name="Lee S.D."/>
            <person name="Kim I.S."/>
        </authorList>
    </citation>
    <scope>NUCLEOTIDE SEQUENCE</scope>
    <source>
        <strain evidence="1">YC3-6</strain>
    </source>
</reference>